<dbReference type="NCBIfam" id="TIGR00126">
    <property type="entry name" value="deoC"/>
    <property type="match status" value="1"/>
</dbReference>
<dbReference type="PANTHER" id="PTHR10889">
    <property type="entry name" value="DEOXYRIBOSE-PHOSPHATE ALDOLASE"/>
    <property type="match status" value="1"/>
</dbReference>
<dbReference type="SUPFAM" id="SSF51569">
    <property type="entry name" value="Aldolase"/>
    <property type="match status" value="1"/>
</dbReference>
<keyword evidence="5" id="KW-1185">Reference proteome</keyword>
<dbReference type="InterPro" id="IPR002915">
    <property type="entry name" value="DeoC/FbaB/LacD_aldolase"/>
</dbReference>
<evidence type="ECO:0000313" key="4">
    <source>
        <dbReference type="EMBL" id="UYW00762.1"/>
    </source>
</evidence>
<reference evidence="4" key="1">
    <citation type="submission" date="2021-08" db="EMBL/GenBank/DDBJ databases">
        <title>Flavobacterium sp. strain CC-SYL302.</title>
        <authorList>
            <person name="Lin S.-Y."/>
            <person name="Lee T.-H."/>
            <person name="Young C.-C."/>
        </authorList>
    </citation>
    <scope>NUCLEOTIDE SEQUENCE</scope>
    <source>
        <strain evidence="4">CC-SYL302</strain>
    </source>
</reference>
<dbReference type="InterPro" id="IPR011343">
    <property type="entry name" value="DeoC"/>
</dbReference>
<evidence type="ECO:0000313" key="5">
    <source>
        <dbReference type="Proteomes" id="UP001163328"/>
    </source>
</evidence>
<accession>A0ABY6LYY6</accession>
<protein>
    <recommendedName>
        <fullName evidence="3">Deoxyribose-phosphate aldolase</fullName>
        <ecNumber evidence="3">4.1.2.4</ecNumber>
    </recommendedName>
</protein>
<keyword evidence="1" id="KW-0963">Cytoplasm</keyword>
<organism evidence="4 5">
    <name type="scientific">Flavobacterium agricola</name>
    <dbReference type="NCBI Taxonomy" id="2870839"/>
    <lineage>
        <taxon>Bacteria</taxon>
        <taxon>Pseudomonadati</taxon>
        <taxon>Bacteroidota</taxon>
        <taxon>Flavobacteriia</taxon>
        <taxon>Flavobacteriales</taxon>
        <taxon>Flavobacteriaceae</taxon>
        <taxon>Flavobacterium</taxon>
    </lineage>
</organism>
<dbReference type="Gene3D" id="3.20.20.70">
    <property type="entry name" value="Aldolase class I"/>
    <property type="match status" value="1"/>
</dbReference>
<dbReference type="EMBL" id="CP081495">
    <property type="protein sequence ID" value="UYW00762.1"/>
    <property type="molecule type" value="Genomic_DNA"/>
</dbReference>
<keyword evidence="4" id="KW-0456">Lyase</keyword>
<dbReference type="PANTHER" id="PTHR10889:SF1">
    <property type="entry name" value="DEOXYRIBOSE-PHOSPHATE ALDOLASE"/>
    <property type="match status" value="1"/>
</dbReference>
<name>A0ABY6LYY6_9FLAO</name>
<dbReference type="PIRSF" id="PIRSF001357">
    <property type="entry name" value="DeoC"/>
    <property type="match status" value="1"/>
</dbReference>
<dbReference type="SMART" id="SM01133">
    <property type="entry name" value="DeoC"/>
    <property type="match status" value="1"/>
</dbReference>
<gene>
    <name evidence="4" type="primary">deoC</name>
    <name evidence="4" type="ORF">K5I29_09570</name>
</gene>
<evidence type="ECO:0000256" key="3">
    <source>
        <dbReference type="NCBIfam" id="TIGR00126"/>
    </source>
</evidence>
<dbReference type="InterPro" id="IPR013785">
    <property type="entry name" value="Aldolase_TIM"/>
</dbReference>
<evidence type="ECO:0000256" key="1">
    <source>
        <dbReference type="ARBA" id="ARBA00022490"/>
    </source>
</evidence>
<evidence type="ECO:0000256" key="2">
    <source>
        <dbReference type="ARBA" id="ARBA00023270"/>
    </source>
</evidence>
<sequence>MDIKQYLDSTYLKTSGQAEVDEVTHKQVVHNFILDTIKGGYKCVMIRPEFVALAKAEITAKKSPVVVGTVISFPEGTNSTQEKLDEAQQAINNGVDELDYVIDYTAFKNQQIDYVKEQVYLATKLGLDNNKVVKWIIETAALTPIQIAQLSALIKNVVMKHFDEKFYEKVFVKSSTGFYKTEPGVANGATREGITLMLENASPLPVKASGGVRNTDEALQFIQLGVKRIGTSSADAIVNGYESTSDY</sequence>
<keyword evidence="2" id="KW-0704">Schiff base</keyword>
<proteinExistence type="predicted"/>
<dbReference type="GO" id="GO:0004139">
    <property type="term" value="F:deoxyribose-phosphate aldolase activity"/>
    <property type="evidence" value="ECO:0007669"/>
    <property type="project" value="UniProtKB-EC"/>
</dbReference>
<dbReference type="RefSeq" id="WP_264432853.1">
    <property type="nucleotide sequence ID" value="NZ_CP081495.1"/>
</dbReference>
<dbReference type="Pfam" id="PF01791">
    <property type="entry name" value="DeoC"/>
    <property type="match status" value="1"/>
</dbReference>
<dbReference type="Proteomes" id="UP001163328">
    <property type="component" value="Chromosome"/>
</dbReference>
<dbReference type="EC" id="4.1.2.4" evidence="3"/>